<dbReference type="Pfam" id="PF05732">
    <property type="entry name" value="RepL"/>
    <property type="match status" value="1"/>
</dbReference>
<dbReference type="GO" id="GO:0006260">
    <property type="term" value="P:DNA replication"/>
    <property type="evidence" value="ECO:0007669"/>
    <property type="project" value="InterPro"/>
</dbReference>
<comment type="caution">
    <text evidence="2">The sequence shown here is derived from an EMBL/GenBank/DDBJ whole genome shotgun (WGS) entry which is preliminary data.</text>
</comment>
<proteinExistence type="predicted"/>
<dbReference type="InterPro" id="IPR008813">
    <property type="entry name" value="Plasmid_replication_RepL"/>
</dbReference>
<gene>
    <name evidence="2" type="ORF">GBZ86_14785</name>
</gene>
<evidence type="ECO:0000313" key="3">
    <source>
        <dbReference type="Proteomes" id="UP000430345"/>
    </source>
</evidence>
<feature type="domain" description="Plasmid replication protein RepL" evidence="1">
    <location>
        <begin position="4"/>
        <end position="156"/>
    </location>
</feature>
<evidence type="ECO:0000313" key="2">
    <source>
        <dbReference type="EMBL" id="MPQ44992.1"/>
    </source>
</evidence>
<evidence type="ECO:0000259" key="1">
    <source>
        <dbReference type="Pfam" id="PF05732"/>
    </source>
</evidence>
<dbReference type="GO" id="GO:0006276">
    <property type="term" value="P:plasmid maintenance"/>
    <property type="evidence" value="ECO:0007669"/>
    <property type="project" value="InterPro"/>
</dbReference>
<sequence>MGKKKIVNTETEFKYTINELGEIIDEENSLKTKVSFSETEPKYVKLYIDDISLLQGLTNNQNNILYNILKLTQFSTNEVILNKYYREKIAKNLNTNDQVIRNAISKLVKKEILFKVATGVYKLNPYLFGSGTWQNIKGLRMTIEYTNEGKKIQIKEIEQNKS</sequence>
<reference evidence="2 3" key="1">
    <citation type="submission" date="2019-10" db="EMBL/GenBank/DDBJ databases">
        <title>The Genome Sequence of Clostridium tarantellae Isolated from Fish Brain.</title>
        <authorList>
            <person name="Bano L."/>
            <person name="Kiel M."/>
            <person name="Sales G."/>
            <person name="Doxey A.C."/>
            <person name="Mansfield M.J."/>
            <person name="Schiavone M."/>
            <person name="Rossetto O."/>
            <person name="Pirazzini M."/>
            <person name="Dobrindt U."/>
            <person name="Montecucco C."/>
        </authorList>
    </citation>
    <scope>NUCLEOTIDE SEQUENCE [LARGE SCALE GENOMIC DNA]</scope>
    <source>
        <strain evidence="2 3">DSM 3997</strain>
    </source>
</reference>
<keyword evidence="3" id="KW-1185">Reference proteome</keyword>
<dbReference type="RefSeq" id="WP_152891921.1">
    <property type="nucleotide sequence ID" value="NZ_WHJC01000387.1"/>
</dbReference>
<dbReference type="EMBL" id="WHJC01000387">
    <property type="protein sequence ID" value="MPQ44992.1"/>
    <property type="molecule type" value="Genomic_DNA"/>
</dbReference>
<accession>A0A6I1MS20</accession>
<dbReference type="OrthoDB" id="2908789at2"/>
<organism evidence="2 3">
    <name type="scientific">Clostridium tarantellae</name>
    <dbReference type="NCBI Taxonomy" id="39493"/>
    <lineage>
        <taxon>Bacteria</taxon>
        <taxon>Bacillati</taxon>
        <taxon>Bacillota</taxon>
        <taxon>Clostridia</taxon>
        <taxon>Eubacteriales</taxon>
        <taxon>Clostridiaceae</taxon>
        <taxon>Clostridium</taxon>
    </lineage>
</organism>
<dbReference type="Proteomes" id="UP000430345">
    <property type="component" value="Unassembled WGS sequence"/>
</dbReference>
<protein>
    <recommendedName>
        <fullName evidence="1">Plasmid replication protein RepL domain-containing protein</fullName>
    </recommendedName>
</protein>
<name>A0A6I1MS20_9CLOT</name>
<dbReference type="AlphaFoldDB" id="A0A6I1MS20"/>